<gene>
    <name evidence="6" type="ORF">CRM22_002194</name>
</gene>
<dbReference type="Pfam" id="PF07690">
    <property type="entry name" value="MFS_1"/>
    <property type="match status" value="1"/>
</dbReference>
<evidence type="ECO:0000256" key="5">
    <source>
        <dbReference type="SAM" id="Phobius"/>
    </source>
</evidence>
<evidence type="ECO:0000256" key="1">
    <source>
        <dbReference type="ARBA" id="ARBA00004141"/>
    </source>
</evidence>
<evidence type="ECO:0000256" key="3">
    <source>
        <dbReference type="ARBA" id="ARBA00022989"/>
    </source>
</evidence>
<feature type="transmembrane region" description="Helical" evidence="5">
    <location>
        <begin position="292"/>
        <end position="314"/>
    </location>
</feature>
<dbReference type="STRING" id="147828.A0A4S2M765"/>
<comment type="subcellular location">
    <subcellularLocation>
        <location evidence="1">Membrane</location>
        <topology evidence="1">Multi-pass membrane protein</topology>
    </subcellularLocation>
</comment>
<dbReference type="GO" id="GO:0016020">
    <property type="term" value="C:membrane"/>
    <property type="evidence" value="ECO:0007669"/>
    <property type="project" value="UniProtKB-SubCell"/>
</dbReference>
<comment type="caution">
    <text evidence="6">The sequence shown here is derived from an EMBL/GenBank/DDBJ whole genome shotgun (WGS) entry which is preliminary data.</text>
</comment>
<feature type="transmembrane region" description="Helical" evidence="5">
    <location>
        <begin position="334"/>
        <end position="351"/>
    </location>
</feature>
<proteinExistence type="predicted"/>
<evidence type="ECO:0000256" key="4">
    <source>
        <dbReference type="ARBA" id="ARBA00023136"/>
    </source>
</evidence>
<feature type="transmembrane region" description="Helical" evidence="5">
    <location>
        <begin position="151"/>
        <end position="174"/>
    </location>
</feature>
<feature type="transmembrane region" description="Helical" evidence="5">
    <location>
        <begin position="64"/>
        <end position="88"/>
    </location>
</feature>
<sequence length="495" mass="55340">MHPINEPVNVRESNCLKSACSPKSLQVVVASTWGFLTNVERAIIMPSLWLYLKTEWDEAAAKKFYAATVAVFCLAILVFTPLVGYAAYKGVRTQIILMVSNQLEILGNIMYLVGRSPWALLSGRLVSGLGACCDPPLYSDMVKLTNERERTFYVIALLLPRQAGLLFGPTFTLIVHRLDVNVGNFNINVYNVPGLLMAFLWGVHCILTLLAYPNMERTINPTHTPDPQPTLAKRLQRIFYVPREPRIRKAMTDQPSSSKQPPGDMCAWELEHKTNCSPCCARDFQCLPHLPYFNLSLIALFGITFFIYYCVMGLEAVLPPVSELLYQWTEIEVSIVYLVAGGAVIVTFLIYQCITQCIRDRKVLAVGLSLLFLAYLALSCHLAHKPTPDKSIGIPFILCAVALHVVGIPLAAASSESLYTKLVPRADVERGQTIFRMVQNLGFFAGPFICGSLVDAPYIAFLIMMLLVYVPFVIFCIDYHTFRMAEDESTKIQDI</sequence>
<evidence type="ECO:0000313" key="7">
    <source>
        <dbReference type="Proteomes" id="UP000308267"/>
    </source>
</evidence>
<dbReference type="AlphaFoldDB" id="A0A4S2M765"/>
<organism evidence="6 7">
    <name type="scientific">Opisthorchis felineus</name>
    <dbReference type="NCBI Taxonomy" id="147828"/>
    <lineage>
        <taxon>Eukaryota</taxon>
        <taxon>Metazoa</taxon>
        <taxon>Spiralia</taxon>
        <taxon>Lophotrochozoa</taxon>
        <taxon>Platyhelminthes</taxon>
        <taxon>Trematoda</taxon>
        <taxon>Digenea</taxon>
        <taxon>Opisthorchiida</taxon>
        <taxon>Opisthorchiata</taxon>
        <taxon>Opisthorchiidae</taxon>
        <taxon>Opisthorchis</taxon>
    </lineage>
</organism>
<dbReference type="OrthoDB" id="370281at2759"/>
<dbReference type="Gene3D" id="1.20.1250.20">
    <property type="entry name" value="MFS general substrate transporter like domains"/>
    <property type="match status" value="1"/>
</dbReference>
<keyword evidence="4 5" id="KW-0472">Membrane</keyword>
<dbReference type="GO" id="GO:0022857">
    <property type="term" value="F:transmembrane transporter activity"/>
    <property type="evidence" value="ECO:0007669"/>
    <property type="project" value="InterPro"/>
</dbReference>
<dbReference type="PANTHER" id="PTHR23510">
    <property type="entry name" value="INNER MEMBRANE TRANSPORT PROTEIN YAJR"/>
    <property type="match status" value="1"/>
</dbReference>
<feature type="transmembrane region" description="Helical" evidence="5">
    <location>
        <begin position="363"/>
        <end position="384"/>
    </location>
</feature>
<feature type="transmembrane region" description="Helical" evidence="5">
    <location>
        <begin position="434"/>
        <end position="454"/>
    </location>
</feature>
<protein>
    <recommendedName>
        <fullName evidence="8">Major facilitator superfamily (MFS) profile domain-containing protein</fullName>
    </recommendedName>
</protein>
<name>A0A4S2M765_OPIFE</name>
<accession>A0A4S2M765</accession>
<dbReference type="InterPro" id="IPR036259">
    <property type="entry name" value="MFS_trans_sf"/>
</dbReference>
<feature type="transmembrane region" description="Helical" evidence="5">
    <location>
        <begin position="194"/>
        <end position="212"/>
    </location>
</feature>
<dbReference type="PANTHER" id="PTHR23510:SF16">
    <property type="entry name" value="MAJOR FACILITATOR SUPERFAMILY (MFS) PROFILE DOMAIN-CONTAINING PROTEIN"/>
    <property type="match status" value="1"/>
</dbReference>
<dbReference type="InterPro" id="IPR051068">
    <property type="entry name" value="MFS_Domain-Containing_Protein"/>
</dbReference>
<dbReference type="EMBL" id="SJOL01003902">
    <property type="protein sequence ID" value="TGZ72261.1"/>
    <property type="molecule type" value="Genomic_DNA"/>
</dbReference>
<dbReference type="Proteomes" id="UP000308267">
    <property type="component" value="Unassembled WGS sequence"/>
</dbReference>
<evidence type="ECO:0008006" key="8">
    <source>
        <dbReference type="Google" id="ProtNLM"/>
    </source>
</evidence>
<dbReference type="InterPro" id="IPR011701">
    <property type="entry name" value="MFS"/>
</dbReference>
<reference evidence="6 7" key="1">
    <citation type="journal article" date="2019" name="BMC Genomics">
        <title>New insights from Opisthorchis felineus genome: update on genomics of the epidemiologically important liver flukes.</title>
        <authorList>
            <person name="Ershov N.I."/>
            <person name="Mordvinov V.A."/>
            <person name="Prokhortchouk E.B."/>
            <person name="Pakharukova M.Y."/>
            <person name="Gunbin K.V."/>
            <person name="Ustyantsev K."/>
            <person name="Genaev M.A."/>
            <person name="Blinov A.G."/>
            <person name="Mazur A."/>
            <person name="Boulygina E."/>
            <person name="Tsygankova S."/>
            <person name="Khrameeva E."/>
            <person name="Chekanov N."/>
            <person name="Fan G."/>
            <person name="Xiao A."/>
            <person name="Zhang H."/>
            <person name="Xu X."/>
            <person name="Yang H."/>
            <person name="Solovyev V."/>
            <person name="Lee S.M."/>
            <person name="Liu X."/>
            <person name="Afonnikov D.A."/>
            <person name="Skryabin K.G."/>
        </authorList>
    </citation>
    <scope>NUCLEOTIDE SEQUENCE [LARGE SCALE GENOMIC DNA]</scope>
    <source>
        <strain evidence="6">AK-0245</strain>
        <tissue evidence="6">Whole organism</tissue>
    </source>
</reference>
<keyword evidence="7" id="KW-1185">Reference proteome</keyword>
<keyword evidence="3 5" id="KW-1133">Transmembrane helix</keyword>
<evidence type="ECO:0000256" key="2">
    <source>
        <dbReference type="ARBA" id="ARBA00022692"/>
    </source>
</evidence>
<evidence type="ECO:0000313" key="6">
    <source>
        <dbReference type="EMBL" id="TGZ72261.1"/>
    </source>
</evidence>
<keyword evidence="2 5" id="KW-0812">Transmembrane</keyword>
<dbReference type="SUPFAM" id="SSF103473">
    <property type="entry name" value="MFS general substrate transporter"/>
    <property type="match status" value="1"/>
</dbReference>
<feature type="transmembrane region" description="Helical" evidence="5">
    <location>
        <begin position="390"/>
        <end position="413"/>
    </location>
</feature>
<feature type="transmembrane region" description="Helical" evidence="5">
    <location>
        <begin position="460"/>
        <end position="482"/>
    </location>
</feature>